<sequence length="189" mass="20880">MNAITFHSYNGQWHPYHKGEERVPAGHFFYGQRHAVPTEPELAAAVDNRRAFCIPEVEAILEEPDKREWFAVYWLGQVMDTAKEAGMRLTLSVECQESTPLEEEKAMVREVLALYPQIDVLELITPEGGGDNSQPLSSPEAAALCRELFGGGAAEAALQSLRQEGREPWGEVPSTALDAPPPPDTAFFS</sequence>
<evidence type="ECO:0000313" key="3">
    <source>
        <dbReference type="Proteomes" id="UP000824214"/>
    </source>
</evidence>
<proteinExistence type="predicted"/>
<feature type="region of interest" description="Disordered" evidence="1">
    <location>
        <begin position="157"/>
        <end position="189"/>
    </location>
</feature>
<gene>
    <name evidence="2" type="ORF">H9942_02480</name>
</gene>
<reference evidence="2" key="1">
    <citation type="journal article" date="2021" name="PeerJ">
        <title>Extensive microbial diversity within the chicken gut microbiome revealed by metagenomics and culture.</title>
        <authorList>
            <person name="Gilroy R."/>
            <person name="Ravi A."/>
            <person name="Getino M."/>
            <person name="Pursley I."/>
            <person name="Horton D.L."/>
            <person name="Alikhan N.F."/>
            <person name="Baker D."/>
            <person name="Gharbi K."/>
            <person name="Hall N."/>
            <person name="Watson M."/>
            <person name="Adriaenssens E.M."/>
            <person name="Foster-Nyarko E."/>
            <person name="Jarju S."/>
            <person name="Secka A."/>
            <person name="Antonio M."/>
            <person name="Oren A."/>
            <person name="Chaudhuri R.R."/>
            <person name="La Ragione R."/>
            <person name="Hildebrand F."/>
            <person name="Pallen M.J."/>
        </authorList>
    </citation>
    <scope>NUCLEOTIDE SEQUENCE</scope>
    <source>
        <strain evidence="2">ChiBcolR8-3208</strain>
    </source>
</reference>
<accession>A0A9D2RZC7</accession>
<comment type="caution">
    <text evidence="2">The sequence shown here is derived from an EMBL/GenBank/DDBJ whole genome shotgun (WGS) entry which is preliminary data.</text>
</comment>
<reference evidence="2" key="2">
    <citation type="submission" date="2021-04" db="EMBL/GenBank/DDBJ databases">
        <authorList>
            <person name="Gilroy R."/>
        </authorList>
    </citation>
    <scope>NUCLEOTIDE SEQUENCE</scope>
    <source>
        <strain evidence="2">ChiBcolR8-3208</strain>
    </source>
</reference>
<evidence type="ECO:0000313" key="2">
    <source>
        <dbReference type="EMBL" id="HJB36920.1"/>
    </source>
</evidence>
<dbReference type="AlphaFoldDB" id="A0A9D2RZC7"/>
<feature type="compositionally biased region" description="Pro residues" evidence="1">
    <location>
        <begin position="179"/>
        <end position="189"/>
    </location>
</feature>
<evidence type="ECO:0000256" key="1">
    <source>
        <dbReference type="SAM" id="MobiDB-lite"/>
    </source>
</evidence>
<protein>
    <submittedName>
        <fullName evidence="2">Uncharacterized protein</fullName>
    </submittedName>
</protein>
<dbReference type="Proteomes" id="UP000824214">
    <property type="component" value="Unassembled WGS sequence"/>
</dbReference>
<name>A0A9D2RZC7_9FIRM</name>
<organism evidence="2 3">
    <name type="scientific">Candidatus Acutalibacter ornithocaccae</name>
    <dbReference type="NCBI Taxonomy" id="2838416"/>
    <lineage>
        <taxon>Bacteria</taxon>
        <taxon>Bacillati</taxon>
        <taxon>Bacillota</taxon>
        <taxon>Clostridia</taxon>
        <taxon>Eubacteriales</taxon>
        <taxon>Acutalibacteraceae</taxon>
        <taxon>Acutalibacter</taxon>
    </lineage>
</organism>
<dbReference type="EMBL" id="DWXZ01000042">
    <property type="protein sequence ID" value="HJB36920.1"/>
    <property type="molecule type" value="Genomic_DNA"/>
</dbReference>